<dbReference type="EMBL" id="JAAPAO010000576">
    <property type="protein sequence ID" value="KAF4656813.1"/>
    <property type="molecule type" value="Genomic_DNA"/>
</dbReference>
<dbReference type="GO" id="GO:0004713">
    <property type="term" value="F:protein tyrosine kinase activity"/>
    <property type="evidence" value="ECO:0007669"/>
    <property type="project" value="TreeGrafter"/>
</dbReference>
<dbReference type="Gene3D" id="1.10.510.10">
    <property type="entry name" value="Transferase(Phosphotransferase) domain 1"/>
    <property type="match status" value="1"/>
</dbReference>
<dbReference type="PANTHER" id="PTHR24058">
    <property type="entry name" value="DUAL SPECIFICITY PROTEIN KINASE"/>
    <property type="match status" value="1"/>
</dbReference>
<keyword evidence="3 6" id="KW-0547">Nucleotide-binding</keyword>
<feature type="compositionally biased region" description="Gly residues" evidence="7">
    <location>
        <begin position="536"/>
        <end position="549"/>
    </location>
</feature>
<keyword evidence="4 9" id="KW-0418">Kinase</keyword>
<evidence type="ECO:0000256" key="3">
    <source>
        <dbReference type="ARBA" id="ARBA00022741"/>
    </source>
</evidence>
<organism evidence="9 10">
    <name type="scientific">Perkinsus chesapeaki</name>
    <name type="common">Clam parasite</name>
    <name type="synonym">Perkinsus andrewsi</name>
    <dbReference type="NCBI Taxonomy" id="330153"/>
    <lineage>
        <taxon>Eukaryota</taxon>
        <taxon>Sar</taxon>
        <taxon>Alveolata</taxon>
        <taxon>Perkinsozoa</taxon>
        <taxon>Perkinsea</taxon>
        <taxon>Perkinsida</taxon>
        <taxon>Perkinsidae</taxon>
        <taxon>Perkinsus</taxon>
    </lineage>
</organism>
<evidence type="ECO:0000256" key="7">
    <source>
        <dbReference type="SAM" id="MobiDB-lite"/>
    </source>
</evidence>
<feature type="region of interest" description="Disordered" evidence="7">
    <location>
        <begin position="1178"/>
        <end position="1203"/>
    </location>
</feature>
<feature type="compositionally biased region" description="Polar residues" evidence="7">
    <location>
        <begin position="779"/>
        <end position="793"/>
    </location>
</feature>
<dbReference type="InterPro" id="IPR017441">
    <property type="entry name" value="Protein_kinase_ATP_BS"/>
</dbReference>
<feature type="binding site" evidence="6">
    <location>
        <position position="110"/>
    </location>
    <ligand>
        <name>ATP</name>
        <dbReference type="ChEBI" id="CHEBI:30616"/>
    </ligand>
</feature>
<sequence length="1470" mass="158110">MPPAASGPKMWTYGDLTLERFKAVTCRGVVTESASKVTSVKPNPPDAHISDVGWQNDGYDNAEGDFICRVNDVIANPEGYGYEIADRLGHGTFGQVLRCVTCDNRSVAVKIIKNKPAYFQQALVEVRILQLLNRYYDTRIVKMMDYFVYRKHLCIVFEQLSMNLYDVLKQNSFRGLPVNMIKSITDQLLRALVCLQTQGIIHCDLKPENILLVTKRNTKIKLIDFGSAAFSGYQVYTYIQSRFYRSPDVILGIHPFTTAIDMWSLGCILAELFLGLPLFPGSSEKDQLTRIVALMGSVPCRILDKGRNTGKFYFPVEVEETLERPSTDEAAAAVLSRRLRILGEVDGPGIPASMTKTAVDPVGDVGIFSVRFGQESVAEGGEDCSQMVQRTGLGFKLKSRREYEETTGKRENPSRKYSRYSTLREMIMQAPMKAGLPQEQLNEETLRRERILHLIKLCLDYDPTSRITPAQALTHPLFVDDGRPGAGLPTDWLPRSAELCLMNLIDDTSSFLHNSSSRPPAEVNDSAPATPYRQRGNGGYSPSCGGGLGSRQRSESIYSNTTSPSQVGGPSGGLRGLSSNQPVHVGSAPAASFMMQVHGGGGTARQQMPMEEVNNKNKAGIPLPDDTMPVSYRPALHKVPDSYFQGFIHGKYLMSSGHPLPLGVSPPANYSRLQHQMHQQQHTVQAAAHRGYTTGGAHNAVPSASQPRGGSGHGLPHRSPGGPEVSGSTRTHDMMYSSSHAKGSVGHHQHQQLAAGLYGSKPSQARHGGGGEAGPRGLQTAQSRSQQIYQSPSPGAGGGHGRVHMQIAAHHRRLGGSNRDRVSPFSQHSSCSSDSFDDPAFAGISSQELSYMPPAGSEWCPLVSGSNTPLQPSASAVTGALVGAGYATQAGGAYVQQEALVAEIGNRGTRRGGCLDPSPLRTSSGVCDVMSPMVAAQGTAFPAADDATDLGIYIQEQLQQTSPGRGTFNAENPHRQQETGAAGLMPSQPYFGDGHRPAERKESSEGGSGGCGATLENPAPAFFVPNAPKVPHSLAAQANVTNPMAALARGGPTSLEPPKLSGPPAAMPTSFCTCNRAAGEKCTFCWAWEPSEAGSMPSVWSQATSRMTSGALSSGVYSKISLSSGVTISGNWLQGQRIHYVKPDCIPAKGGTTVVVGLKKEIPQDMWNALEIVFRRHDRRPTTRSSPQLGAARPPDSPQAIPAGFVKTFKPEGIRKGKKLAVKIRGDLPPGDYDVSVCFAGRMLHGTLPIEVVEKDIGVVDDGKKPSSDGGPPTSSSGHQHHSSNSSSQPSAASTPGMPPALASLLGTTNSIPEGDQLENPLMRALGGSGLPPASEKMTIGTKSYLNVGAGWAESVIDWLGDFDDARAIAQRTRKPIMAVVHQHWSSASRQLAARVRSSIDVQLLAGHFVMLDAGNLRELPDELTPVVNTSKYYPRAYFYDKMGKLMEDVTSGREDRFPYFYADDDEVRS</sequence>
<dbReference type="SUPFAM" id="SSF56112">
    <property type="entry name" value="Protein kinase-like (PK-like)"/>
    <property type="match status" value="1"/>
</dbReference>
<dbReference type="OrthoDB" id="9332038at2759"/>
<evidence type="ECO:0000256" key="4">
    <source>
        <dbReference type="ARBA" id="ARBA00022777"/>
    </source>
</evidence>
<accession>A0A7J6LCB5</accession>
<dbReference type="SUPFAM" id="SSF52833">
    <property type="entry name" value="Thioredoxin-like"/>
    <property type="match status" value="1"/>
</dbReference>
<evidence type="ECO:0000256" key="2">
    <source>
        <dbReference type="ARBA" id="ARBA00022679"/>
    </source>
</evidence>
<keyword evidence="2" id="KW-0808">Transferase</keyword>
<feature type="compositionally biased region" description="Low complexity" evidence="7">
    <location>
        <begin position="1268"/>
        <end position="1296"/>
    </location>
</feature>
<reference evidence="9 10" key="1">
    <citation type="submission" date="2020-04" db="EMBL/GenBank/DDBJ databases">
        <title>Perkinsus chesapeaki whole genome sequence.</title>
        <authorList>
            <person name="Bogema D.R."/>
        </authorList>
    </citation>
    <scope>NUCLEOTIDE SEQUENCE [LARGE SCALE GENOMIC DNA]</scope>
    <source>
        <strain evidence="9">ATCC PRA-425</strain>
    </source>
</reference>
<keyword evidence="10" id="KW-1185">Reference proteome</keyword>
<dbReference type="Pfam" id="PF00069">
    <property type="entry name" value="Pkinase"/>
    <property type="match status" value="1"/>
</dbReference>
<name>A0A7J6LCB5_PERCH</name>
<evidence type="ECO:0000256" key="1">
    <source>
        <dbReference type="ARBA" id="ARBA00022527"/>
    </source>
</evidence>
<feature type="compositionally biased region" description="Basic and acidic residues" evidence="7">
    <location>
        <begin position="993"/>
        <end position="1004"/>
    </location>
</feature>
<protein>
    <submittedName>
        <fullName evidence="9">Dual specificity protein kinase yak1</fullName>
    </submittedName>
</protein>
<dbReference type="GO" id="GO:0005737">
    <property type="term" value="C:cytoplasm"/>
    <property type="evidence" value="ECO:0007669"/>
    <property type="project" value="TreeGrafter"/>
</dbReference>
<evidence type="ECO:0000259" key="8">
    <source>
        <dbReference type="PROSITE" id="PS50011"/>
    </source>
</evidence>
<dbReference type="SMART" id="SM00220">
    <property type="entry name" value="S_TKc"/>
    <property type="match status" value="1"/>
</dbReference>
<feature type="domain" description="Protein kinase" evidence="8">
    <location>
        <begin position="82"/>
        <end position="478"/>
    </location>
</feature>
<evidence type="ECO:0000256" key="5">
    <source>
        <dbReference type="ARBA" id="ARBA00022840"/>
    </source>
</evidence>
<dbReference type="Gene3D" id="3.40.30.10">
    <property type="entry name" value="Glutaredoxin"/>
    <property type="match status" value="1"/>
</dbReference>
<keyword evidence="5 6" id="KW-0067">ATP-binding</keyword>
<dbReference type="Proteomes" id="UP000591131">
    <property type="component" value="Unassembled WGS sequence"/>
</dbReference>
<feature type="compositionally biased region" description="Low complexity" evidence="7">
    <location>
        <begin position="823"/>
        <end position="836"/>
    </location>
</feature>
<feature type="region of interest" description="Disordered" evidence="7">
    <location>
        <begin position="1260"/>
        <end position="1332"/>
    </location>
</feature>
<dbReference type="PROSITE" id="PS00108">
    <property type="entry name" value="PROTEIN_KINASE_ST"/>
    <property type="match status" value="1"/>
</dbReference>
<evidence type="ECO:0000313" key="9">
    <source>
        <dbReference type="EMBL" id="KAF4656813.1"/>
    </source>
</evidence>
<dbReference type="GO" id="GO:0005524">
    <property type="term" value="F:ATP binding"/>
    <property type="evidence" value="ECO:0007669"/>
    <property type="project" value="UniProtKB-UniRule"/>
</dbReference>
<dbReference type="Pfam" id="PF13899">
    <property type="entry name" value="Thioredoxin_7"/>
    <property type="match status" value="1"/>
</dbReference>
<dbReference type="InterPro" id="IPR011009">
    <property type="entry name" value="Kinase-like_dom_sf"/>
</dbReference>
<evidence type="ECO:0000313" key="10">
    <source>
        <dbReference type="Proteomes" id="UP000591131"/>
    </source>
</evidence>
<comment type="caution">
    <text evidence="9">The sequence shown here is derived from an EMBL/GenBank/DDBJ whole genome shotgun (WGS) entry which is preliminary data.</text>
</comment>
<keyword evidence="1" id="KW-0723">Serine/threonine-protein kinase</keyword>
<dbReference type="GO" id="GO:0004674">
    <property type="term" value="F:protein serine/threonine kinase activity"/>
    <property type="evidence" value="ECO:0007669"/>
    <property type="project" value="UniProtKB-KW"/>
</dbReference>
<dbReference type="PANTHER" id="PTHR24058:SF17">
    <property type="entry name" value="HOMEODOMAIN INTERACTING PROTEIN KINASE, ISOFORM D"/>
    <property type="match status" value="1"/>
</dbReference>
<feature type="region of interest" description="Disordered" evidence="7">
    <location>
        <begin position="962"/>
        <end position="1014"/>
    </location>
</feature>
<dbReference type="InterPro" id="IPR036249">
    <property type="entry name" value="Thioredoxin-like_sf"/>
</dbReference>
<feature type="compositionally biased region" description="Polar residues" evidence="7">
    <location>
        <begin position="555"/>
        <end position="566"/>
    </location>
</feature>
<feature type="region of interest" description="Disordered" evidence="7">
    <location>
        <begin position="693"/>
        <end position="836"/>
    </location>
</feature>
<dbReference type="PROSITE" id="PS00107">
    <property type="entry name" value="PROTEIN_KINASE_ATP"/>
    <property type="match status" value="1"/>
</dbReference>
<gene>
    <name evidence="9" type="primary">YAK1</name>
    <name evidence="9" type="ORF">FOL47_008743</name>
</gene>
<dbReference type="InterPro" id="IPR008271">
    <property type="entry name" value="Ser/Thr_kinase_AS"/>
</dbReference>
<evidence type="ECO:0000256" key="6">
    <source>
        <dbReference type="PROSITE-ProRule" id="PRU10141"/>
    </source>
</evidence>
<proteinExistence type="predicted"/>
<feature type="region of interest" description="Disordered" evidence="7">
    <location>
        <begin position="512"/>
        <end position="585"/>
    </location>
</feature>
<dbReference type="InterPro" id="IPR050494">
    <property type="entry name" value="Ser_Thr_dual-spec_kinase"/>
</dbReference>
<dbReference type="InterPro" id="IPR000719">
    <property type="entry name" value="Prot_kinase_dom"/>
</dbReference>
<dbReference type="Gene3D" id="3.30.200.20">
    <property type="entry name" value="Phosphorylase Kinase, domain 1"/>
    <property type="match status" value="1"/>
</dbReference>
<dbReference type="PROSITE" id="PS50011">
    <property type="entry name" value="PROTEIN_KINASE_DOM"/>
    <property type="match status" value="1"/>
</dbReference>